<protein>
    <submittedName>
        <fullName evidence="2">Uncharacterized protein</fullName>
    </submittedName>
</protein>
<organism evidence="2 3">
    <name type="scientific">Nephila pilipes</name>
    <name type="common">Giant wood spider</name>
    <name type="synonym">Nephila maculata</name>
    <dbReference type="NCBI Taxonomy" id="299642"/>
    <lineage>
        <taxon>Eukaryota</taxon>
        <taxon>Metazoa</taxon>
        <taxon>Ecdysozoa</taxon>
        <taxon>Arthropoda</taxon>
        <taxon>Chelicerata</taxon>
        <taxon>Arachnida</taxon>
        <taxon>Araneae</taxon>
        <taxon>Araneomorphae</taxon>
        <taxon>Entelegynae</taxon>
        <taxon>Araneoidea</taxon>
        <taxon>Nephilidae</taxon>
        <taxon>Nephila</taxon>
    </lineage>
</organism>
<evidence type="ECO:0000313" key="2">
    <source>
        <dbReference type="EMBL" id="GFT62932.1"/>
    </source>
</evidence>
<accession>A0A8X6TYA5</accession>
<evidence type="ECO:0000256" key="1">
    <source>
        <dbReference type="SAM" id="MobiDB-lite"/>
    </source>
</evidence>
<proteinExistence type="predicted"/>
<dbReference type="EMBL" id="BMAW01068131">
    <property type="protein sequence ID" value="GFT62932.1"/>
    <property type="molecule type" value="Genomic_DNA"/>
</dbReference>
<feature type="compositionally biased region" description="Basic residues" evidence="1">
    <location>
        <begin position="13"/>
        <end position="24"/>
    </location>
</feature>
<feature type="region of interest" description="Disordered" evidence="1">
    <location>
        <begin position="1"/>
        <end position="24"/>
    </location>
</feature>
<sequence>MAFDSISGGCRGSRGKKANNKPKAHSCIREDMEFGDGKHLLQRLAPSKHRLYDSITLLPSPLFTVTTRAVDPGMGFERENQNGGRDHVTSELI</sequence>
<evidence type="ECO:0000313" key="3">
    <source>
        <dbReference type="Proteomes" id="UP000887013"/>
    </source>
</evidence>
<name>A0A8X6TYA5_NEPPI</name>
<dbReference type="AlphaFoldDB" id="A0A8X6TYA5"/>
<keyword evidence="3" id="KW-1185">Reference proteome</keyword>
<dbReference type="Proteomes" id="UP000887013">
    <property type="component" value="Unassembled WGS sequence"/>
</dbReference>
<comment type="caution">
    <text evidence="2">The sequence shown here is derived from an EMBL/GenBank/DDBJ whole genome shotgun (WGS) entry which is preliminary data.</text>
</comment>
<dbReference type="OrthoDB" id="6466583at2759"/>
<reference evidence="2" key="1">
    <citation type="submission" date="2020-08" db="EMBL/GenBank/DDBJ databases">
        <title>Multicomponent nature underlies the extraordinary mechanical properties of spider dragline silk.</title>
        <authorList>
            <person name="Kono N."/>
            <person name="Nakamura H."/>
            <person name="Mori M."/>
            <person name="Yoshida Y."/>
            <person name="Ohtoshi R."/>
            <person name="Malay A.D."/>
            <person name="Moran D.A.P."/>
            <person name="Tomita M."/>
            <person name="Numata K."/>
            <person name="Arakawa K."/>
        </authorList>
    </citation>
    <scope>NUCLEOTIDE SEQUENCE</scope>
</reference>
<gene>
    <name evidence="2" type="ORF">NPIL_557161</name>
</gene>